<dbReference type="Gene3D" id="3.30.160.60">
    <property type="entry name" value="Classic Zinc Finger"/>
    <property type="match status" value="8"/>
</dbReference>
<dbReference type="PANTHER" id="PTHR24379">
    <property type="entry name" value="KRAB AND ZINC FINGER DOMAIN-CONTAINING"/>
    <property type="match status" value="1"/>
</dbReference>
<keyword evidence="1" id="KW-0479">Metal-binding</keyword>
<feature type="domain" description="C2H2-type" evidence="7">
    <location>
        <begin position="362"/>
        <end position="389"/>
    </location>
</feature>
<feature type="domain" description="C2H2-type" evidence="7">
    <location>
        <begin position="418"/>
        <end position="446"/>
    </location>
</feature>
<keyword evidence="9" id="KW-1185">Reference proteome</keyword>
<feature type="domain" description="C2H2-type" evidence="7">
    <location>
        <begin position="504"/>
        <end position="531"/>
    </location>
</feature>
<dbReference type="PANTHER" id="PTHR24379:SF121">
    <property type="entry name" value="C2H2-TYPE DOMAIN-CONTAINING PROTEIN"/>
    <property type="match status" value="1"/>
</dbReference>
<evidence type="ECO:0000256" key="1">
    <source>
        <dbReference type="ARBA" id="ARBA00022723"/>
    </source>
</evidence>
<dbReference type="Pfam" id="PF12874">
    <property type="entry name" value="zf-met"/>
    <property type="match status" value="1"/>
</dbReference>
<feature type="domain" description="C2H2-type" evidence="7">
    <location>
        <begin position="475"/>
        <end position="502"/>
    </location>
</feature>
<accession>A0A9D4HD82</accession>
<organism evidence="8 9">
    <name type="scientific">Dreissena polymorpha</name>
    <name type="common">Zebra mussel</name>
    <name type="synonym">Mytilus polymorpha</name>
    <dbReference type="NCBI Taxonomy" id="45954"/>
    <lineage>
        <taxon>Eukaryota</taxon>
        <taxon>Metazoa</taxon>
        <taxon>Spiralia</taxon>
        <taxon>Lophotrochozoa</taxon>
        <taxon>Mollusca</taxon>
        <taxon>Bivalvia</taxon>
        <taxon>Autobranchia</taxon>
        <taxon>Heteroconchia</taxon>
        <taxon>Euheterodonta</taxon>
        <taxon>Imparidentia</taxon>
        <taxon>Neoheterodontei</taxon>
        <taxon>Myida</taxon>
        <taxon>Dreissenoidea</taxon>
        <taxon>Dreissenidae</taxon>
        <taxon>Dreissena</taxon>
    </lineage>
</organism>
<keyword evidence="2" id="KW-0677">Repeat</keyword>
<sequence length="849" mass="95496">MCTKGGIKRSMKGSGFGNAFGSLPCVDCKCITISSSKIMDTHVLLLKCGLCCEEFNTICLLHEHLLVYHESARSYIFDYLLQTAFPKLESKCISSQTELFDTFPRDESNAFQHGESYAVGDFQSDNLKCKGDNKYNTEGIVDDLTNLSDITDDYFDQQTLSVDPNLDNIEDKETQKEFKESVKKKRKKKQTKLKTSNNEMLDEQDTSSSKNKRALIDNSTSVKSLIVKNIGCSICKTKFTTKYALLKHENKKHNDLQKFSCDLCNKRFIRQGDYDKHKTYGHSPHFKANKITAAPVKETKCKDKSEKASNSVEVFTKNMETESAVSTTAALKTPYTCDICGHIMPRSKINVHQRLHSGERPFTCNVCGKGLISAAKLKRHMLVHEAVKKHTCELCGAGFNMKYKLAMHMHIHTGKKPYLCSICGAEFNHSSNLATHTRCVHLQVKPYQCKLCGGEYGKRSQLEEHLLRHTSEKLHKCRFCGKSFKHLKGMKRHEKNHLEEKHCLKCDMCDAKFVRKDTLDRHKLVHDKSSVRCPTCKTTYPDQESFKTHKCIENKKDVPKFNCPICDLTIKSENKYLTHMHAIHNLNNELAKKLNSEWKSGKKMDDLLLIHSQKVDPNLPLQSDDNPSSLKSQPVKTSFNVNTVVSSILDENHISIHALTRVATENLRLHSLDIRDDEKAALLPPVNPLTLFEKNTKLAPLDSVGNCISFSTNGASNPHMSGNVYSQHLANIASGRSDIVQNSNIISNQFHGIPFVDHQVYGSNSSLINMGPFVRCSPANLLQMSHIASPSVAEGTLESLRRLQETSDPPISVAIGATSQDRGQASLVGNVQDRDRTCSSSTYHMQHLY</sequence>
<dbReference type="InterPro" id="IPR036236">
    <property type="entry name" value="Znf_C2H2_sf"/>
</dbReference>
<proteinExistence type="predicted"/>
<feature type="domain" description="C2H2-type" evidence="7">
    <location>
        <begin position="335"/>
        <end position="361"/>
    </location>
</feature>
<dbReference type="SMART" id="SM00355">
    <property type="entry name" value="ZnF_C2H2"/>
    <property type="match status" value="12"/>
</dbReference>
<dbReference type="AlphaFoldDB" id="A0A9D4HD82"/>
<dbReference type="Proteomes" id="UP000828390">
    <property type="component" value="Unassembled WGS sequence"/>
</dbReference>
<feature type="domain" description="C2H2-type" evidence="7">
    <location>
        <begin position="390"/>
        <end position="417"/>
    </location>
</feature>
<evidence type="ECO:0000313" key="8">
    <source>
        <dbReference type="EMBL" id="KAH3715475.1"/>
    </source>
</evidence>
<name>A0A9D4HD82_DREPO</name>
<dbReference type="FunFam" id="3.30.160.60:FF:000624">
    <property type="entry name" value="zinc finger protein 697"/>
    <property type="match status" value="1"/>
</dbReference>
<dbReference type="PROSITE" id="PS50157">
    <property type="entry name" value="ZINC_FINGER_C2H2_2"/>
    <property type="match status" value="8"/>
</dbReference>
<dbReference type="SUPFAM" id="SSF57667">
    <property type="entry name" value="beta-beta-alpha zinc fingers"/>
    <property type="match status" value="5"/>
</dbReference>
<dbReference type="PROSITE" id="PS00028">
    <property type="entry name" value="ZINC_FINGER_C2H2_1"/>
    <property type="match status" value="10"/>
</dbReference>
<evidence type="ECO:0000256" key="3">
    <source>
        <dbReference type="ARBA" id="ARBA00022771"/>
    </source>
</evidence>
<feature type="compositionally biased region" description="Basic and acidic residues" evidence="6">
    <location>
        <begin position="169"/>
        <end position="181"/>
    </location>
</feature>
<feature type="compositionally biased region" description="Basic residues" evidence="6">
    <location>
        <begin position="182"/>
        <end position="192"/>
    </location>
</feature>
<dbReference type="GO" id="GO:0008270">
    <property type="term" value="F:zinc ion binding"/>
    <property type="evidence" value="ECO:0007669"/>
    <property type="project" value="UniProtKB-KW"/>
</dbReference>
<protein>
    <recommendedName>
        <fullName evidence="7">C2H2-type domain-containing protein</fullName>
    </recommendedName>
</protein>
<evidence type="ECO:0000256" key="5">
    <source>
        <dbReference type="PROSITE-ProRule" id="PRU00042"/>
    </source>
</evidence>
<reference evidence="8" key="2">
    <citation type="submission" date="2020-11" db="EMBL/GenBank/DDBJ databases">
        <authorList>
            <person name="McCartney M.A."/>
            <person name="Auch B."/>
            <person name="Kono T."/>
            <person name="Mallez S."/>
            <person name="Becker A."/>
            <person name="Gohl D.M."/>
            <person name="Silverstein K.A.T."/>
            <person name="Koren S."/>
            <person name="Bechman K.B."/>
            <person name="Herman A."/>
            <person name="Abrahante J.E."/>
            <person name="Garbe J."/>
        </authorList>
    </citation>
    <scope>NUCLEOTIDE SEQUENCE</scope>
    <source>
        <strain evidence="8">Duluth1</strain>
        <tissue evidence="8">Whole animal</tissue>
    </source>
</reference>
<evidence type="ECO:0000313" key="9">
    <source>
        <dbReference type="Proteomes" id="UP000828390"/>
    </source>
</evidence>
<feature type="region of interest" description="Disordered" evidence="6">
    <location>
        <begin position="166"/>
        <end position="212"/>
    </location>
</feature>
<feature type="domain" description="C2H2-type" evidence="7">
    <location>
        <begin position="259"/>
        <end position="283"/>
    </location>
</feature>
<evidence type="ECO:0000256" key="4">
    <source>
        <dbReference type="ARBA" id="ARBA00022833"/>
    </source>
</evidence>
<dbReference type="OrthoDB" id="427030at2759"/>
<keyword evidence="3 5" id="KW-0863">Zinc-finger</keyword>
<dbReference type="EMBL" id="JAIWYP010000013">
    <property type="protein sequence ID" value="KAH3715475.1"/>
    <property type="molecule type" value="Genomic_DNA"/>
</dbReference>
<evidence type="ECO:0000256" key="2">
    <source>
        <dbReference type="ARBA" id="ARBA00022737"/>
    </source>
</evidence>
<reference evidence="8" key="1">
    <citation type="journal article" date="2019" name="bioRxiv">
        <title>The Genome of the Zebra Mussel, Dreissena polymorpha: A Resource for Invasive Species Research.</title>
        <authorList>
            <person name="McCartney M.A."/>
            <person name="Auch B."/>
            <person name="Kono T."/>
            <person name="Mallez S."/>
            <person name="Zhang Y."/>
            <person name="Obille A."/>
            <person name="Becker A."/>
            <person name="Abrahante J.E."/>
            <person name="Garbe J."/>
            <person name="Badalamenti J.P."/>
            <person name="Herman A."/>
            <person name="Mangelson H."/>
            <person name="Liachko I."/>
            <person name="Sullivan S."/>
            <person name="Sone E.D."/>
            <person name="Koren S."/>
            <person name="Silverstein K.A.T."/>
            <person name="Beckman K.B."/>
            <person name="Gohl D.M."/>
        </authorList>
    </citation>
    <scope>NUCLEOTIDE SEQUENCE</scope>
    <source>
        <strain evidence="8">Duluth1</strain>
        <tissue evidence="8">Whole animal</tissue>
    </source>
</reference>
<comment type="caution">
    <text evidence="8">The sequence shown here is derived from an EMBL/GenBank/DDBJ whole genome shotgun (WGS) entry which is preliminary data.</text>
</comment>
<keyword evidence="4" id="KW-0862">Zinc</keyword>
<dbReference type="FunFam" id="3.30.160.60:FF:000176">
    <property type="entry name" value="zinc finger protein 70"/>
    <property type="match status" value="1"/>
</dbReference>
<dbReference type="InterPro" id="IPR013087">
    <property type="entry name" value="Znf_C2H2_type"/>
</dbReference>
<dbReference type="Pfam" id="PF00096">
    <property type="entry name" value="zf-C2H2"/>
    <property type="match status" value="2"/>
</dbReference>
<evidence type="ECO:0000256" key="6">
    <source>
        <dbReference type="SAM" id="MobiDB-lite"/>
    </source>
</evidence>
<feature type="domain" description="C2H2-type" evidence="7">
    <location>
        <begin position="447"/>
        <end position="474"/>
    </location>
</feature>
<gene>
    <name evidence="8" type="ORF">DPMN_058186</name>
</gene>
<evidence type="ECO:0000259" key="7">
    <source>
        <dbReference type="PROSITE" id="PS50157"/>
    </source>
</evidence>